<evidence type="ECO:0000313" key="1">
    <source>
        <dbReference type="EMBL" id="PSR71407.1"/>
    </source>
</evidence>
<accession>A0A2R6NG93</accession>
<comment type="caution">
    <text evidence="1">The sequence shown here is derived from an EMBL/GenBank/DDBJ whole genome shotgun (WGS) entry which is preliminary data.</text>
</comment>
<organism evidence="1 2">
    <name type="scientific">Hermanssonia centrifuga</name>
    <dbReference type="NCBI Taxonomy" id="98765"/>
    <lineage>
        <taxon>Eukaryota</taxon>
        <taxon>Fungi</taxon>
        <taxon>Dikarya</taxon>
        <taxon>Basidiomycota</taxon>
        <taxon>Agaricomycotina</taxon>
        <taxon>Agaricomycetes</taxon>
        <taxon>Polyporales</taxon>
        <taxon>Meruliaceae</taxon>
        <taxon>Hermanssonia</taxon>
    </lineage>
</organism>
<dbReference type="EMBL" id="MLYV02001285">
    <property type="protein sequence ID" value="PSR71407.1"/>
    <property type="molecule type" value="Genomic_DNA"/>
</dbReference>
<name>A0A2R6NG93_9APHY</name>
<evidence type="ECO:0000313" key="2">
    <source>
        <dbReference type="Proteomes" id="UP000186601"/>
    </source>
</evidence>
<protein>
    <submittedName>
        <fullName evidence="1">Uncharacterized protein</fullName>
    </submittedName>
</protein>
<dbReference type="AlphaFoldDB" id="A0A2R6NG93"/>
<proteinExistence type="predicted"/>
<sequence length="61" mass="6818">MDFSQFAQMDGSNMLDSFSAGHSTSAEGALIPFNPINDRKTELLLMGWPMHLPEPEVTRHL</sequence>
<keyword evidence="2" id="KW-1185">Reference proteome</keyword>
<reference evidence="1 2" key="1">
    <citation type="submission" date="2018-02" db="EMBL/GenBank/DDBJ databases">
        <title>Genome sequence of the basidiomycete white-rot fungus Phlebia centrifuga.</title>
        <authorList>
            <person name="Granchi Z."/>
            <person name="Peng M."/>
            <person name="de Vries R.P."/>
            <person name="Hilden K."/>
            <person name="Makela M.R."/>
            <person name="Grigoriev I."/>
            <person name="Riley R."/>
        </authorList>
    </citation>
    <scope>NUCLEOTIDE SEQUENCE [LARGE SCALE GENOMIC DNA]</scope>
    <source>
        <strain evidence="1 2">FBCC195</strain>
    </source>
</reference>
<gene>
    <name evidence="1" type="ORF">PHLCEN_2v12674</name>
</gene>
<dbReference type="Proteomes" id="UP000186601">
    <property type="component" value="Unassembled WGS sequence"/>
</dbReference>